<dbReference type="EMBL" id="DXAQ01000125">
    <property type="protein sequence ID" value="HIZ89921.1"/>
    <property type="molecule type" value="Genomic_DNA"/>
</dbReference>
<reference evidence="2" key="2">
    <citation type="submission" date="2021-04" db="EMBL/GenBank/DDBJ databases">
        <authorList>
            <person name="Gilroy R."/>
        </authorList>
    </citation>
    <scope>NUCLEOTIDE SEQUENCE</scope>
    <source>
        <strain evidence="2">ChiW4-1371</strain>
    </source>
</reference>
<keyword evidence="1" id="KW-0472">Membrane</keyword>
<evidence type="ECO:0008006" key="4">
    <source>
        <dbReference type="Google" id="ProtNLM"/>
    </source>
</evidence>
<comment type="caution">
    <text evidence="2">The sequence shown here is derived from an EMBL/GenBank/DDBJ whole genome shotgun (WGS) entry which is preliminary data.</text>
</comment>
<reference evidence="2" key="1">
    <citation type="journal article" date="2021" name="PeerJ">
        <title>Extensive microbial diversity within the chicken gut microbiome revealed by metagenomics and culture.</title>
        <authorList>
            <person name="Gilroy R."/>
            <person name="Ravi A."/>
            <person name="Getino M."/>
            <person name="Pursley I."/>
            <person name="Horton D.L."/>
            <person name="Alikhan N.F."/>
            <person name="Baker D."/>
            <person name="Gharbi K."/>
            <person name="Hall N."/>
            <person name="Watson M."/>
            <person name="Adriaenssens E.M."/>
            <person name="Foster-Nyarko E."/>
            <person name="Jarju S."/>
            <person name="Secka A."/>
            <person name="Antonio M."/>
            <person name="Oren A."/>
            <person name="Chaudhuri R.R."/>
            <person name="La Ragione R."/>
            <person name="Hildebrand F."/>
            <person name="Pallen M.J."/>
        </authorList>
    </citation>
    <scope>NUCLEOTIDE SEQUENCE</scope>
    <source>
        <strain evidence="2">ChiW4-1371</strain>
    </source>
</reference>
<protein>
    <recommendedName>
        <fullName evidence="4">Type II secretion system protein M</fullName>
    </recommendedName>
</protein>
<evidence type="ECO:0000313" key="3">
    <source>
        <dbReference type="Proteomes" id="UP000824176"/>
    </source>
</evidence>
<name>A0A9D2GVV9_9BACT</name>
<evidence type="ECO:0000256" key="1">
    <source>
        <dbReference type="SAM" id="Phobius"/>
    </source>
</evidence>
<organism evidence="2 3">
    <name type="scientific">Candidatus Mucispirillum faecigallinarum</name>
    <dbReference type="NCBI Taxonomy" id="2838699"/>
    <lineage>
        <taxon>Bacteria</taxon>
        <taxon>Pseudomonadati</taxon>
        <taxon>Deferribacterota</taxon>
        <taxon>Deferribacteres</taxon>
        <taxon>Deferribacterales</taxon>
        <taxon>Mucispirillaceae</taxon>
        <taxon>Mucispirillum</taxon>
    </lineage>
</organism>
<keyword evidence="1" id="KW-0812">Transmembrane</keyword>
<proteinExistence type="predicted"/>
<keyword evidence="1" id="KW-1133">Transmembrane helix</keyword>
<dbReference type="Proteomes" id="UP000824176">
    <property type="component" value="Unassembled WGS sequence"/>
</dbReference>
<feature type="transmembrane region" description="Helical" evidence="1">
    <location>
        <begin position="72"/>
        <end position="89"/>
    </location>
</feature>
<gene>
    <name evidence="2" type="ORF">H9804_08235</name>
</gene>
<evidence type="ECO:0000313" key="2">
    <source>
        <dbReference type="EMBL" id="HIZ89921.1"/>
    </source>
</evidence>
<sequence length="219" mass="25374">MEKLKEIFQKLKNTEIKFKKPDFNAVKEKIAAKETVTFKNKKINLQSLKNLSLQDIRNFDYRSFYTRYKQQILTAFVAVMGIFFLFYWTDAFLSSQINNAKTRADNTYSKLEKVANMAGQIQFAKKSGINAMTKTLLVYIQDTGAALGISDKIVNLRPVSASKGIEHVTLRLENLYYDEFIKFIADIEKYDNLSIKVINFNKRYDNPKMIDSSIEIVKV</sequence>
<dbReference type="AlphaFoldDB" id="A0A9D2GVV9"/>
<accession>A0A9D2GVV9</accession>